<dbReference type="InterPro" id="IPR016186">
    <property type="entry name" value="C-type_lectin-like/link_sf"/>
</dbReference>
<evidence type="ECO:0000256" key="1">
    <source>
        <dbReference type="ARBA" id="ARBA00023157"/>
    </source>
</evidence>
<dbReference type="OrthoDB" id="418245at2759"/>
<proteinExistence type="predicted"/>
<evidence type="ECO:0000313" key="4">
    <source>
        <dbReference type="Ensembl" id="ENSSLDP00000010429.1"/>
    </source>
</evidence>
<dbReference type="CDD" id="cd00037">
    <property type="entry name" value="CLECT"/>
    <property type="match status" value="1"/>
</dbReference>
<dbReference type="Pfam" id="PF00059">
    <property type="entry name" value="Lectin_C"/>
    <property type="match status" value="1"/>
</dbReference>
<dbReference type="InterPro" id="IPR001304">
    <property type="entry name" value="C-type_lectin-like"/>
</dbReference>
<dbReference type="Gene3D" id="3.10.100.10">
    <property type="entry name" value="Mannose-Binding Protein A, subunit A"/>
    <property type="match status" value="1"/>
</dbReference>
<dbReference type="Ensembl" id="ENSSLDT00000010810.1">
    <property type="protein sequence ID" value="ENSSLDP00000010429.1"/>
    <property type="gene ID" value="ENSSLDG00000008324.1"/>
</dbReference>
<evidence type="ECO:0000313" key="5">
    <source>
        <dbReference type="Proteomes" id="UP000261360"/>
    </source>
</evidence>
<keyword evidence="1" id="KW-1015">Disulfide bond</keyword>
<reference evidence="4" key="1">
    <citation type="submission" date="2025-08" db="UniProtKB">
        <authorList>
            <consortium name="Ensembl"/>
        </authorList>
    </citation>
    <scope>IDENTIFICATION</scope>
</reference>
<dbReference type="PANTHER" id="PTHR22803">
    <property type="entry name" value="MANNOSE, PHOSPHOLIPASE, LECTIN RECEPTOR RELATED"/>
    <property type="match status" value="1"/>
</dbReference>
<dbReference type="InterPro" id="IPR018378">
    <property type="entry name" value="C-type_lectin_CS"/>
</dbReference>
<name>A0A3B4WZ21_SERLL</name>
<dbReference type="GeneTree" id="ENSGT01120000274162"/>
<reference evidence="4" key="2">
    <citation type="submission" date="2025-09" db="UniProtKB">
        <authorList>
            <consortium name="Ensembl"/>
        </authorList>
    </citation>
    <scope>IDENTIFICATION</scope>
</reference>
<evidence type="ECO:0000256" key="2">
    <source>
        <dbReference type="SAM" id="SignalP"/>
    </source>
</evidence>
<dbReference type="Proteomes" id="UP000261360">
    <property type="component" value="Unplaced"/>
</dbReference>
<dbReference type="InterPro" id="IPR016187">
    <property type="entry name" value="CTDL_fold"/>
</dbReference>
<dbReference type="GeneID" id="111670258"/>
<evidence type="ECO:0000259" key="3">
    <source>
        <dbReference type="PROSITE" id="PS50041"/>
    </source>
</evidence>
<dbReference type="SMART" id="SM00034">
    <property type="entry name" value="CLECT"/>
    <property type="match status" value="1"/>
</dbReference>
<feature type="domain" description="C-type lectin" evidence="3">
    <location>
        <begin position="50"/>
        <end position="165"/>
    </location>
</feature>
<organism evidence="4 5">
    <name type="scientific">Seriola lalandi dorsalis</name>
    <dbReference type="NCBI Taxonomy" id="1841481"/>
    <lineage>
        <taxon>Eukaryota</taxon>
        <taxon>Metazoa</taxon>
        <taxon>Chordata</taxon>
        <taxon>Craniata</taxon>
        <taxon>Vertebrata</taxon>
        <taxon>Euteleostomi</taxon>
        <taxon>Actinopterygii</taxon>
        <taxon>Neopterygii</taxon>
        <taxon>Teleostei</taxon>
        <taxon>Neoteleostei</taxon>
        <taxon>Acanthomorphata</taxon>
        <taxon>Carangaria</taxon>
        <taxon>Carangiformes</taxon>
        <taxon>Carangidae</taxon>
        <taxon>Seriola</taxon>
    </lineage>
</organism>
<sequence>MRSAVVTAVVLLLVLVHIQADLKQRIRHNCKTLYPAKPCGDGWYRIDVYRCAKYFKTARTFRDADNNCRHVRGHLVSMHNSVEYSQVLCLAFRANQRKDHFWIGGRSKYLWHSFQWTDKTPFEFERWAFLQPDKEPGEECVEMNYETWGYWNNAVCSGRKYYVCARRM</sequence>
<feature type="signal peptide" evidence="2">
    <location>
        <begin position="1"/>
        <end position="20"/>
    </location>
</feature>
<dbReference type="SUPFAM" id="SSF56436">
    <property type="entry name" value="C-type lectin-like"/>
    <property type="match status" value="1"/>
</dbReference>
<keyword evidence="5" id="KW-1185">Reference proteome</keyword>
<dbReference type="RefSeq" id="XP_023282673.1">
    <property type="nucleotide sequence ID" value="XM_023426905.1"/>
</dbReference>
<dbReference type="PROSITE" id="PS50041">
    <property type="entry name" value="C_TYPE_LECTIN_2"/>
    <property type="match status" value="1"/>
</dbReference>
<dbReference type="AlphaFoldDB" id="A0A3B4WZ21"/>
<protein>
    <submittedName>
        <fullName evidence="4">Lectin-like</fullName>
    </submittedName>
</protein>
<dbReference type="KEGG" id="slal:111670258"/>
<feature type="chain" id="PRO_5017304849" evidence="2">
    <location>
        <begin position="21"/>
        <end position="168"/>
    </location>
</feature>
<accession>A0A3B4WZ21</accession>
<keyword evidence="2" id="KW-0732">Signal</keyword>
<dbReference type="InterPro" id="IPR050111">
    <property type="entry name" value="C-type_lectin/snaclec_domain"/>
</dbReference>
<dbReference type="PROSITE" id="PS00615">
    <property type="entry name" value="C_TYPE_LECTIN_1"/>
    <property type="match status" value="1"/>
</dbReference>